<dbReference type="InterPro" id="IPR013538">
    <property type="entry name" value="ASHA1/2-like_C"/>
</dbReference>
<dbReference type="AlphaFoldDB" id="A0A1N6DM84"/>
<dbReference type="STRING" id="536979.SAMN04488055_0903"/>
<keyword evidence="4" id="KW-1185">Reference proteome</keyword>
<dbReference type="InterPro" id="IPR023393">
    <property type="entry name" value="START-like_dom_sf"/>
</dbReference>
<dbReference type="RefSeq" id="WP_074238099.1">
    <property type="nucleotide sequence ID" value="NZ_FSRA01000001.1"/>
</dbReference>
<feature type="domain" description="Activator of Hsp90 ATPase homologue 1/2-like C-terminal" evidence="2">
    <location>
        <begin position="13"/>
        <end position="141"/>
    </location>
</feature>
<reference evidence="4" key="1">
    <citation type="submission" date="2016-11" db="EMBL/GenBank/DDBJ databases">
        <authorList>
            <person name="Varghese N."/>
            <person name="Submissions S."/>
        </authorList>
    </citation>
    <scope>NUCLEOTIDE SEQUENCE [LARGE SCALE GENOMIC DNA]</scope>
    <source>
        <strain evidence="4">DSM 24787</strain>
    </source>
</reference>
<dbReference type="SUPFAM" id="SSF55961">
    <property type="entry name" value="Bet v1-like"/>
    <property type="match status" value="1"/>
</dbReference>
<dbReference type="EMBL" id="FSRA01000001">
    <property type="protein sequence ID" value="SIN71837.1"/>
    <property type="molecule type" value="Genomic_DNA"/>
</dbReference>
<proteinExistence type="inferred from homology"/>
<organism evidence="3 4">
    <name type="scientific">Chitinophaga niabensis</name>
    <dbReference type="NCBI Taxonomy" id="536979"/>
    <lineage>
        <taxon>Bacteria</taxon>
        <taxon>Pseudomonadati</taxon>
        <taxon>Bacteroidota</taxon>
        <taxon>Chitinophagia</taxon>
        <taxon>Chitinophagales</taxon>
        <taxon>Chitinophagaceae</taxon>
        <taxon>Chitinophaga</taxon>
    </lineage>
</organism>
<dbReference type="CDD" id="cd07814">
    <property type="entry name" value="SRPBCC_CalC_Aha1-like"/>
    <property type="match status" value="1"/>
</dbReference>
<dbReference type="Gene3D" id="3.30.530.20">
    <property type="match status" value="1"/>
</dbReference>
<evidence type="ECO:0000256" key="1">
    <source>
        <dbReference type="ARBA" id="ARBA00006817"/>
    </source>
</evidence>
<gene>
    <name evidence="3" type="ORF">SAMN04488055_0903</name>
</gene>
<protein>
    <submittedName>
        <fullName evidence="3">Uncharacterized conserved protein YndB, AHSA1/START domain</fullName>
    </submittedName>
</protein>
<accession>A0A1N6DM84</accession>
<evidence type="ECO:0000313" key="3">
    <source>
        <dbReference type="EMBL" id="SIN71837.1"/>
    </source>
</evidence>
<name>A0A1N6DM84_9BACT</name>
<dbReference type="Proteomes" id="UP000185003">
    <property type="component" value="Unassembled WGS sequence"/>
</dbReference>
<evidence type="ECO:0000313" key="4">
    <source>
        <dbReference type="Proteomes" id="UP000185003"/>
    </source>
</evidence>
<evidence type="ECO:0000259" key="2">
    <source>
        <dbReference type="Pfam" id="PF08327"/>
    </source>
</evidence>
<dbReference type="OrthoDB" id="2355173at2"/>
<dbReference type="Pfam" id="PF08327">
    <property type="entry name" value="AHSA1"/>
    <property type="match status" value="1"/>
</dbReference>
<sequence>MTVSPFVIERIYNAPADKVWQAITDPAKMKSWYFDLPGFKPEVGYEFEFYGGEEGGEQYQHLCKVTEVIPGKKLTYTWRYGKYPGNSFVTWELFPEGDKTRLQLTHAGLDTFPQDNKNFRRESFAQGWTEIIGTNLKAFLEQ</sequence>
<comment type="similarity">
    <text evidence="1">Belongs to the AHA1 family.</text>
</comment>